<accession>A0A927GL72</accession>
<protein>
    <submittedName>
        <fullName evidence="1">Uncharacterized protein</fullName>
    </submittedName>
</protein>
<organism evidence="1 2">
    <name type="scientific">Hymenobacter montanus</name>
    <dbReference type="NCBI Taxonomy" id="2771359"/>
    <lineage>
        <taxon>Bacteria</taxon>
        <taxon>Pseudomonadati</taxon>
        <taxon>Bacteroidota</taxon>
        <taxon>Cytophagia</taxon>
        <taxon>Cytophagales</taxon>
        <taxon>Hymenobacteraceae</taxon>
        <taxon>Hymenobacter</taxon>
    </lineage>
</organism>
<evidence type="ECO:0000313" key="1">
    <source>
        <dbReference type="EMBL" id="MBD2770307.1"/>
    </source>
</evidence>
<keyword evidence="2" id="KW-1185">Reference proteome</keyword>
<dbReference type="EMBL" id="JACXAD010000033">
    <property type="protein sequence ID" value="MBD2770307.1"/>
    <property type="molecule type" value="Genomic_DNA"/>
</dbReference>
<comment type="caution">
    <text evidence="1">The sequence shown here is derived from an EMBL/GenBank/DDBJ whole genome shotgun (WGS) entry which is preliminary data.</text>
</comment>
<dbReference type="AlphaFoldDB" id="A0A927GL72"/>
<gene>
    <name evidence="1" type="ORF">IC235_20665</name>
</gene>
<proteinExistence type="predicted"/>
<sequence length="444" mass="48755">MKTNSLAYFRPVLTATVLLAMLPAVMLPAYQGTRRLPVPAPVTVAKQPAPLAPPIQSDTLTATAEIPPAASAPVLESCPPHPLVFSRGSRAAQRPLLVRRYVGTVGGQAATALLQWQNPDSITGFFYLHRGGPTYELSSSSSRARRAVVLQVSPEYPNDSAPNSQWHLPARPGAMLAGSWRTAAGSQHVALRESYVGAVPLAIRTLYLRGGKSLVDKSDDPNCTNQPSLSYDFWRLPAGPATVPPALRAVLNPTPAACRRTLRARLEGDGRATYSLAMRLNDFGLLSYQTYYMASPYGGRPQYEVRGSLFDLATGRALTMRSQLRPQYDLPLRRLIAWHLLHDAKFDDTNKAHSQSWQWEEKPKPKAASDTAFSNSLWLLRDLAPVPEQIAFTSEGLEVSYWRGSLGQALGNLRETVLVPYRDLRPLVRPGTPLARMLAARGMW</sequence>
<evidence type="ECO:0000313" key="2">
    <source>
        <dbReference type="Proteomes" id="UP000612233"/>
    </source>
</evidence>
<dbReference type="RefSeq" id="WP_191007116.1">
    <property type="nucleotide sequence ID" value="NZ_JACXAD010000033.1"/>
</dbReference>
<name>A0A927GL72_9BACT</name>
<reference evidence="1" key="1">
    <citation type="submission" date="2020-09" db="EMBL/GenBank/DDBJ databases">
        <authorList>
            <person name="Kim M.K."/>
        </authorList>
    </citation>
    <scope>NUCLEOTIDE SEQUENCE</scope>
    <source>
        <strain evidence="1">BT664</strain>
    </source>
</reference>
<dbReference type="Proteomes" id="UP000612233">
    <property type="component" value="Unassembled WGS sequence"/>
</dbReference>